<feature type="compositionally biased region" description="Basic and acidic residues" evidence="1">
    <location>
        <begin position="610"/>
        <end position="627"/>
    </location>
</feature>
<dbReference type="InParanoid" id="A0A078AEC1"/>
<accession>A0A078AEC1</accession>
<dbReference type="EMBL" id="CCKQ01009149">
    <property type="protein sequence ID" value="CDW80609.1"/>
    <property type="molecule type" value="Genomic_DNA"/>
</dbReference>
<dbReference type="AlphaFoldDB" id="A0A078AEC1"/>
<evidence type="ECO:0000256" key="1">
    <source>
        <dbReference type="SAM" id="MobiDB-lite"/>
    </source>
</evidence>
<feature type="region of interest" description="Disordered" evidence="1">
    <location>
        <begin position="407"/>
        <end position="453"/>
    </location>
</feature>
<sequence>MKGKNKKRSPKEFSTKDYFNAYALDFRNNHSNAESPDNRGRNALKPNMKSQIPNSNGNAQLSFSNAAMTFQPSQRLDSTLKKKQMPGLNEVLVKVDEIFTQAMENQKNKIDFLKVDLKTSPRDFNNQEVNITRLYKQRQEREIKLNLKLKLSNNSEGIDPRTLSPQKIEQLLKEQVEDEVPKVISMRQYLDGFCKDHNIDIDKTDMLKLPMHLYLGSAENGAFSKYKKGGAFDQISKNQKFSKLKQEEEQEKLIRDRLMLRHGFSQNRNENDQQFKTKWHQKAYERRNSLKKSKSPRNQLLSPERSVSVEKNFYNLSKTTITTPRVYTQIQQSETQATSQEYQINNNLLNNITTINDSITNTLDMSSYQGIQKYSEQSIDEKELQNSLKIKNQKIYKKINMTLVDSKESLRTDSPKQKRQKAISMLGKSPKDEGAQRMSLPQLENRRNGNFTKRTEFVNHSQDIVLPRVNKSVNNQPSTKNLRQRATRIQFIRNKAAEETNLYSHRSEQYSGDHPNSQSLHHRQDNTHSQHEKKKLLDQIIKSCYKEAQKSDQDMRDLDYELLVHNLKQSQFQQVVETLKELEYATPQTIPVLYKYKEKVKEEMDDEENEVSKEYRSGRMDPSREVAQFEKGRSIKKKVGKKRDIEERFKLIKEQKSIITGINYLSLV</sequence>
<feature type="region of interest" description="Disordered" evidence="1">
    <location>
        <begin position="27"/>
        <end position="60"/>
    </location>
</feature>
<organism evidence="2 3">
    <name type="scientific">Stylonychia lemnae</name>
    <name type="common">Ciliate</name>
    <dbReference type="NCBI Taxonomy" id="5949"/>
    <lineage>
        <taxon>Eukaryota</taxon>
        <taxon>Sar</taxon>
        <taxon>Alveolata</taxon>
        <taxon>Ciliophora</taxon>
        <taxon>Intramacronucleata</taxon>
        <taxon>Spirotrichea</taxon>
        <taxon>Stichotrichia</taxon>
        <taxon>Sporadotrichida</taxon>
        <taxon>Oxytrichidae</taxon>
        <taxon>Stylonychinae</taxon>
        <taxon>Stylonychia</taxon>
    </lineage>
</organism>
<feature type="compositionally biased region" description="Basic and acidic residues" evidence="1">
    <location>
        <begin position="407"/>
        <end position="416"/>
    </location>
</feature>
<reference evidence="2 3" key="1">
    <citation type="submission" date="2014-06" db="EMBL/GenBank/DDBJ databases">
        <authorList>
            <person name="Swart Estienne"/>
        </authorList>
    </citation>
    <scope>NUCLEOTIDE SEQUENCE [LARGE SCALE GENOMIC DNA]</scope>
    <source>
        <strain evidence="2 3">130c</strain>
    </source>
</reference>
<keyword evidence="3" id="KW-1185">Reference proteome</keyword>
<name>A0A078AEC1_STYLE</name>
<evidence type="ECO:0000313" key="2">
    <source>
        <dbReference type="EMBL" id="CDW80609.1"/>
    </source>
</evidence>
<feature type="region of interest" description="Disordered" evidence="1">
    <location>
        <begin position="265"/>
        <end position="304"/>
    </location>
</feature>
<protein>
    <submittedName>
        <fullName evidence="2">Uncharacterized protein</fullName>
    </submittedName>
</protein>
<gene>
    <name evidence="2" type="primary">Contig16589.g17662</name>
    <name evidence="2" type="ORF">STYLEM_9612</name>
</gene>
<feature type="region of interest" description="Disordered" evidence="1">
    <location>
        <begin position="500"/>
        <end position="533"/>
    </location>
</feature>
<feature type="compositionally biased region" description="Polar residues" evidence="1">
    <location>
        <begin position="48"/>
        <end position="60"/>
    </location>
</feature>
<feature type="region of interest" description="Disordered" evidence="1">
    <location>
        <begin position="605"/>
        <end position="627"/>
    </location>
</feature>
<dbReference type="Proteomes" id="UP000039865">
    <property type="component" value="Unassembled WGS sequence"/>
</dbReference>
<proteinExistence type="predicted"/>
<evidence type="ECO:0000313" key="3">
    <source>
        <dbReference type="Proteomes" id="UP000039865"/>
    </source>
</evidence>